<dbReference type="PANTHER" id="PTHR35020">
    <property type="entry name" value="N-ACETYLGLUCOSAMINE-INDUCED PROTEIN 1"/>
    <property type="match status" value="1"/>
</dbReference>
<evidence type="ECO:0000313" key="1">
    <source>
        <dbReference type="EMBL" id="SCV03133.1"/>
    </source>
</evidence>
<proteinExistence type="predicted"/>
<protein>
    <submittedName>
        <fullName evidence="1">LAME_0H07976g1_1</fullName>
    </submittedName>
</protein>
<dbReference type="EMBL" id="LT598480">
    <property type="protein sequence ID" value="SCV03133.1"/>
    <property type="molecule type" value="Genomic_DNA"/>
</dbReference>
<dbReference type="Pfam" id="PF12239">
    <property type="entry name" value="DUF3605"/>
    <property type="match status" value="1"/>
</dbReference>
<dbReference type="AlphaFoldDB" id="A0A1G4KF56"/>
<reference evidence="2" key="1">
    <citation type="submission" date="2016-03" db="EMBL/GenBank/DDBJ databases">
        <authorList>
            <person name="Devillers Hugo."/>
        </authorList>
    </citation>
    <scope>NUCLEOTIDE SEQUENCE [LARGE SCALE GENOMIC DNA]</scope>
</reference>
<evidence type="ECO:0000313" key="2">
    <source>
        <dbReference type="Proteomes" id="UP000191144"/>
    </source>
</evidence>
<dbReference type="InterPro" id="IPR022036">
    <property type="entry name" value="DUF3605"/>
</dbReference>
<sequence>MLSWDEIGVLVHTGELQLLLRTPAVTDQYRRYKLSLADRGLTVVEAVVLEKLHWDSVSLSQLAQHWPTASLQLQAMLSRRELFKLLKNDFPYDFPASVHHLVLWSKVRIPLYVDGGGSGGGSSSCEKVRPVEAKIQRFLDVNLARHNVHDFVWFVNYPHLQSVTAVSHIHVLVNTSRPHRIAQILKQGFQPIEN</sequence>
<dbReference type="GO" id="GO:0005737">
    <property type="term" value="C:cytoplasm"/>
    <property type="evidence" value="ECO:0007669"/>
    <property type="project" value="TreeGrafter"/>
</dbReference>
<dbReference type="OrthoDB" id="10053431at2759"/>
<name>A0A1G4KF56_9SACH</name>
<dbReference type="PANTHER" id="PTHR35020:SF2">
    <property type="entry name" value="N-ACETYLGLUCOSAMINE-INDUCED PROTEIN 1"/>
    <property type="match status" value="1"/>
</dbReference>
<organism evidence="1 2">
    <name type="scientific">Lachancea meyersii CBS 8951</name>
    <dbReference type="NCBI Taxonomy" id="1266667"/>
    <lineage>
        <taxon>Eukaryota</taxon>
        <taxon>Fungi</taxon>
        <taxon>Dikarya</taxon>
        <taxon>Ascomycota</taxon>
        <taxon>Saccharomycotina</taxon>
        <taxon>Saccharomycetes</taxon>
        <taxon>Saccharomycetales</taxon>
        <taxon>Saccharomycetaceae</taxon>
        <taxon>Lachancea</taxon>
    </lineage>
</organism>
<accession>A0A1G4KF56</accession>
<gene>
    <name evidence="1" type="ORF">LAME_0H07976G</name>
</gene>
<dbReference type="GO" id="GO:0006044">
    <property type="term" value="P:N-acetylglucosamine metabolic process"/>
    <property type="evidence" value="ECO:0007669"/>
    <property type="project" value="TreeGrafter"/>
</dbReference>
<keyword evidence="2" id="KW-1185">Reference proteome</keyword>
<dbReference type="Proteomes" id="UP000191144">
    <property type="component" value="Chromosome H"/>
</dbReference>